<proteinExistence type="predicted"/>
<feature type="chain" id="PRO_5035863688" evidence="2">
    <location>
        <begin position="19"/>
        <end position="424"/>
    </location>
</feature>
<feature type="compositionally biased region" description="Polar residues" evidence="1">
    <location>
        <begin position="242"/>
        <end position="257"/>
    </location>
</feature>
<reference evidence="3" key="1">
    <citation type="submission" date="2022-03" db="EMBL/GenBank/DDBJ databases">
        <authorList>
            <person name="Lindestad O."/>
        </authorList>
    </citation>
    <scope>NUCLEOTIDE SEQUENCE</scope>
</reference>
<keyword evidence="4" id="KW-1185">Reference proteome</keyword>
<feature type="compositionally biased region" description="Basic and acidic residues" evidence="1">
    <location>
        <begin position="230"/>
        <end position="241"/>
    </location>
</feature>
<feature type="compositionally biased region" description="Basic and acidic residues" evidence="1">
    <location>
        <begin position="78"/>
        <end position="107"/>
    </location>
</feature>
<evidence type="ECO:0000256" key="2">
    <source>
        <dbReference type="SAM" id="SignalP"/>
    </source>
</evidence>
<comment type="caution">
    <text evidence="3">The sequence shown here is derived from an EMBL/GenBank/DDBJ whole genome shotgun (WGS) entry which is preliminary data.</text>
</comment>
<name>A0A8S4R5R4_9NEOP</name>
<evidence type="ECO:0000313" key="4">
    <source>
        <dbReference type="Proteomes" id="UP000838756"/>
    </source>
</evidence>
<dbReference type="AlphaFoldDB" id="A0A8S4R5R4"/>
<organism evidence="3 4">
    <name type="scientific">Pararge aegeria aegeria</name>
    <dbReference type="NCBI Taxonomy" id="348720"/>
    <lineage>
        <taxon>Eukaryota</taxon>
        <taxon>Metazoa</taxon>
        <taxon>Ecdysozoa</taxon>
        <taxon>Arthropoda</taxon>
        <taxon>Hexapoda</taxon>
        <taxon>Insecta</taxon>
        <taxon>Pterygota</taxon>
        <taxon>Neoptera</taxon>
        <taxon>Endopterygota</taxon>
        <taxon>Lepidoptera</taxon>
        <taxon>Glossata</taxon>
        <taxon>Ditrysia</taxon>
        <taxon>Papilionoidea</taxon>
        <taxon>Nymphalidae</taxon>
        <taxon>Satyrinae</taxon>
        <taxon>Satyrini</taxon>
        <taxon>Parargina</taxon>
        <taxon>Pararge</taxon>
    </lineage>
</organism>
<keyword evidence="2" id="KW-0732">Signal</keyword>
<gene>
    <name evidence="3" type="primary">jg17290</name>
    <name evidence="3" type="ORF">PAEG_LOCUS8548</name>
</gene>
<feature type="region of interest" description="Disordered" evidence="1">
    <location>
        <begin position="76"/>
        <end position="107"/>
    </location>
</feature>
<dbReference type="OrthoDB" id="7431433at2759"/>
<dbReference type="EMBL" id="CAKXAJ010024672">
    <property type="protein sequence ID" value="CAH2229048.1"/>
    <property type="molecule type" value="Genomic_DNA"/>
</dbReference>
<accession>A0A8S4R5R4</accession>
<feature type="region of interest" description="Disordered" evidence="1">
    <location>
        <begin position="230"/>
        <end position="268"/>
    </location>
</feature>
<protein>
    <submittedName>
        <fullName evidence="3">Jg17290 protein</fullName>
    </submittedName>
</protein>
<feature type="signal peptide" evidence="2">
    <location>
        <begin position="1"/>
        <end position="18"/>
    </location>
</feature>
<evidence type="ECO:0000313" key="3">
    <source>
        <dbReference type="EMBL" id="CAH2229048.1"/>
    </source>
</evidence>
<sequence length="424" mass="48467">MTLKVLILICLAFSMGNAQENSEPNLTYDERFVHLGPSSIHSIKGKFYEERQRKIISKPVLNYDIQSQKLLTNISKPEQQRSNERIIFRRNEDSENKNSRDDIKEPKLKAYNTSNVSKLNIKKDVSKNLPETQEYNSDSTLLGSVEPTLILSLKEPLNSNFHAENSVSSYDKNNTIETIKKELAFDSLLIRNDFNNMSRNQAPRNIMSSYMSEEINPETVVFDNPESRIELQGEEPSRRSETNAYNEPNQRLGTGANNEPRPNDPFQIPRAENIIPITRNFDDNDDNNLLNNINSPTTVPLRQTNYNVIDKHTCDDKESDETMGRSGNNIQLQDPTKGFGISNVGKSRVMLLDHPRVCYACSSINDPSCWSPDRKTAVKYCRTDHLSCLTKLYKYKGNSLKICSDIKDAIIMRQLEILQIANHK</sequence>
<dbReference type="Proteomes" id="UP000838756">
    <property type="component" value="Unassembled WGS sequence"/>
</dbReference>
<evidence type="ECO:0000256" key="1">
    <source>
        <dbReference type="SAM" id="MobiDB-lite"/>
    </source>
</evidence>